<reference evidence="4" key="2">
    <citation type="submission" date="2025-09" db="UniProtKB">
        <authorList>
            <consortium name="Ensembl"/>
        </authorList>
    </citation>
    <scope>IDENTIFICATION</scope>
</reference>
<evidence type="ECO:0000313" key="4">
    <source>
        <dbReference type="Ensembl" id="ENSCANP00000004616.1"/>
    </source>
</evidence>
<feature type="region of interest" description="Disordered" evidence="2">
    <location>
        <begin position="757"/>
        <end position="778"/>
    </location>
</feature>
<dbReference type="PANTHER" id="PTHR13526">
    <property type="entry name" value="TRANSCRIPTION FACTOR SPT20 HOMOLOG"/>
    <property type="match status" value="1"/>
</dbReference>
<keyword evidence="5" id="KW-1185">Reference proteome</keyword>
<feature type="compositionally biased region" description="Low complexity" evidence="2">
    <location>
        <begin position="469"/>
        <end position="478"/>
    </location>
</feature>
<dbReference type="GO" id="GO:0006357">
    <property type="term" value="P:regulation of transcription by RNA polymerase II"/>
    <property type="evidence" value="ECO:0007669"/>
    <property type="project" value="TreeGrafter"/>
</dbReference>
<evidence type="ECO:0000313" key="5">
    <source>
        <dbReference type="Proteomes" id="UP000233080"/>
    </source>
</evidence>
<reference evidence="4" key="1">
    <citation type="submission" date="2025-08" db="UniProtKB">
        <authorList>
            <consortium name="Ensembl"/>
        </authorList>
    </citation>
    <scope>IDENTIFICATION</scope>
</reference>
<organism evidence="4 5">
    <name type="scientific">Colobus angolensis palliatus</name>
    <name type="common">Peters' Angolan colobus</name>
    <dbReference type="NCBI Taxonomy" id="336983"/>
    <lineage>
        <taxon>Eukaryota</taxon>
        <taxon>Metazoa</taxon>
        <taxon>Chordata</taxon>
        <taxon>Craniata</taxon>
        <taxon>Vertebrata</taxon>
        <taxon>Euteleostomi</taxon>
        <taxon>Mammalia</taxon>
        <taxon>Eutheria</taxon>
        <taxon>Euarchontoglires</taxon>
        <taxon>Primates</taxon>
        <taxon>Haplorrhini</taxon>
        <taxon>Catarrhini</taxon>
        <taxon>Cercopithecidae</taxon>
        <taxon>Colobinae</taxon>
        <taxon>Colobus</taxon>
    </lineage>
</organism>
<feature type="compositionally biased region" description="Low complexity" evidence="2">
    <location>
        <begin position="423"/>
        <end position="436"/>
    </location>
</feature>
<dbReference type="InterPro" id="IPR046468">
    <property type="entry name" value="Spt20-like_SEP"/>
</dbReference>
<sequence>QQALELALDRAEYVIESARQRPPKRKYLSSGRKSVFQKLYDLYIEECEKEPEVKKLRRNVNLLEKLVMQETLSCLVVNLYPGNEGYSLMLRGKNGSDSETIRLPYEEGELLEYLDAEELPPILVDLLEKSQVNIFHCGCVIAEIRDYRQSSNMKSPGYQSRHILLRPTMQTLICDVHSITSDNHKWTQEDKLLLESQLILATAEPLCLDPSIAVTCTANRLLYNKQKMNTRPMKRCFKRYSRSSLNRQQDLSHCPPPPQLRLLDFLQKRKERKAGQHYDLKISKAGNCVDMWKRSPCNLAIPSEVDVEKYAKVEKSIKSDDSQPTVWPAHDVKDDYVFECETGTQYQKTKLTILQSLGDPLYYGKIQPCKADEESDSQISPSHSSADDHSNWFVIGSKTDAERVVNQYQELVQNEAKCPVKMSHSSSGSASLSQVSPGKETEQTETVSVQSSVLGKGVKHRPPPIKLPSSSGNSSSGNYFTPQQTSSFLKSPTPPPSSKPSSIPRKSSVDLNQVSMLSPAALSPASSSQRTTATQVMANSAGLNFINVVGSVCGAQALMSGSNPMLGCNTGAITPAGINLSGLLPSGGLLPNALPSAMQAASQAGVPFGLKNTSSLRPLNLLQLPGGSLIFNTLQQQQQQLSQFTPQQPQQPTTASPQQPGEQGSEQGSTSQEQALSAQQAAVINLTGVGSFMQSQAAVLSQLGSAENRPEQSLPQQRFQLSSAFQQQQQQIQQLRFLQHQMAMAAAAAQTAQLHRHRHTGSQSKSKMKRGTPTTPKF</sequence>
<dbReference type="GO" id="GO:0000124">
    <property type="term" value="C:SAGA complex"/>
    <property type="evidence" value="ECO:0007669"/>
    <property type="project" value="InterPro"/>
</dbReference>
<name>A0A2K5HJU9_COLAP</name>
<feature type="region of interest" description="Disordered" evidence="2">
    <location>
        <begin position="418"/>
        <end position="506"/>
    </location>
</feature>
<feature type="domain" description="Spt20-like SEP" evidence="3">
    <location>
        <begin position="74"/>
        <end position="215"/>
    </location>
</feature>
<feature type="compositionally biased region" description="Polar residues" evidence="2">
    <location>
        <begin position="444"/>
        <end position="453"/>
    </location>
</feature>
<dbReference type="Pfam" id="PF12090">
    <property type="entry name" value="Spt20_SEP"/>
    <property type="match status" value="1"/>
</dbReference>
<dbReference type="PANTHER" id="PTHR13526:SF18">
    <property type="entry name" value="TRANSCRIPTION FACTOR SPT20 HOMOLOG"/>
    <property type="match status" value="1"/>
</dbReference>
<dbReference type="InterPro" id="IPR021950">
    <property type="entry name" value="Spt20"/>
</dbReference>
<dbReference type="Ensembl" id="ENSCANT00000017898.1">
    <property type="protein sequence ID" value="ENSCANP00000004616.1"/>
    <property type="gene ID" value="ENSCANG00000015311.1"/>
</dbReference>
<protein>
    <recommendedName>
        <fullName evidence="3">Spt20-like SEP domain-containing protein</fullName>
    </recommendedName>
</protein>
<evidence type="ECO:0000256" key="1">
    <source>
        <dbReference type="ARBA" id="ARBA00009112"/>
    </source>
</evidence>
<feature type="region of interest" description="Disordered" evidence="2">
    <location>
        <begin position="640"/>
        <end position="676"/>
    </location>
</feature>
<evidence type="ECO:0000256" key="2">
    <source>
        <dbReference type="SAM" id="MobiDB-lite"/>
    </source>
</evidence>
<proteinExistence type="inferred from homology"/>
<dbReference type="GO" id="GO:0003712">
    <property type="term" value="F:transcription coregulator activity"/>
    <property type="evidence" value="ECO:0007669"/>
    <property type="project" value="InterPro"/>
</dbReference>
<feature type="compositionally biased region" description="Basic residues" evidence="2">
    <location>
        <begin position="757"/>
        <end position="770"/>
    </location>
</feature>
<evidence type="ECO:0000259" key="3">
    <source>
        <dbReference type="Pfam" id="PF12090"/>
    </source>
</evidence>
<dbReference type="AlphaFoldDB" id="A0A2K5HJU9"/>
<dbReference type="Proteomes" id="UP000233080">
    <property type="component" value="Unassembled WGS sequence"/>
</dbReference>
<accession>A0A2K5HJU9</accession>
<comment type="similarity">
    <text evidence="1">Belongs to the SPT20 family.</text>
</comment>
<feature type="region of interest" description="Disordered" evidence="2">
    <location>
        <begin position="372"/>
        <end position="391"/>
    </location>
</feature>